<keyword evidence="3" id="KW-1185">Reference proteome</keyword>
<dbReference type="EMBL" id="JANEYG010000001">
    <property type="protein sequence ID" value="KAJ8925263.1"/>
    <property type="molecule type" value="Genomic_DNA"/>
</dbReference>
<keyword evidence="1" id="KW-1133">Transmembrane helix</keyword>
<evidence type="ECO:0000313" key="3">
    <source>
        <dbReference type="Proteomes" id="UP001159042"/>
    </source>
</evidence>
<name>A0AAV8WFX5_9CUCU</name>
<keyword evidence="1" id="KW-0812">Transmembrane</keyword>
<protein>
    <submittedName>
        <fullName evidence="2">Uncharacterized protein</fullName>
    </submittedName>
</protein>
<reference evidence="2 3" key="1">
    <citation type="journal article" date="2023" name="Insect Mol. Biol.">
        <title>Genome sequencing provides insights into the evolution of gene families encoding plant cell wall-degrading enzymes in longhorned beetles.</title>
        <authorList>
            <person name="Shin N.R."/>
            <person name="Okamura Y."/>
            <person name="Kirsch R."/>
            <person name="Pauchet Y."/>
        </authorList>
    </citation>
    <scope>NUCLEOTIDE SEQUENCE [LARGE SCALE GENOMIC DNA]</scope>
    <source>
        <strain evidence="2">EAD_L_NR</strain>
    </source>
</reference>
<feature type="transmembrane region" description="Helical" evidence="1">
    <location>
        <begin position="27"/>
        <end position="48"/>
    </location>
</feature>
<keyword evidence="1" id="KW-0472">Membrane</keyword>
<evidence type="ECO:0000313" key="2">
    <source>
        <dbReference type="EMBL" id="KAJ8925263.1"/>
    </source>
</evidence>
<feature type="transmembrane region" description="Helical" evidence="1">
    <location>
        <begin position="161"/>
        <end position="181"/>
    </location>
</feature>
<dbReference type="AlphaFoldDB" id="A0AAV8WFX5"/>
<gene>
    <name evidence="2" type="ORF">NQ315_009091</name>
</gene>
<sequence length="250" mass="28315">MTWEQNIAADSLEFRLLLTKEKRKQQLILHALIFFAISVNAFCLAYAFHDIFDGFSFQCILYAEPFIELQDIYLYPTTTEDFVNASTTLAPTSPTESNKVIFSSVVDDLNATSTTANGSETVSGKIINGEYWVFESNFKARVATDYRKTIFGHLHVCNVVLFHPLATFVLAIFATVMSIIYGKGGRGYDSTLCSKDIKYFTRRQDNFGTDIFYELQMAEETLKKSFKGLKRVDSFDEDEESGDSTKTTQV</sequence>
<organism evidence="2 3">
    <name type="scientific">Exocentrus adspersus</name>
    <dbReference type="NCBI Taxonomy" id="1586481"/>
    <lineage>
        <taxon>Eukaryota</taxon>
        <taxon>Metazoa</taxon>
        <taxon>Ecdysozoa</taxon>
        <taxon>Arthropoda</taxon>
        <taxon>Hexapoda</taxon>
        <taxon>Insecta</taxon>
        <taxon>Pterygota</taxon>
        <taxon>Neoptera</taxon>
        <taxon>Endopterygota</taxon>
        <taxon>Coleoptera</taxon>
        <taxon>Polyphaga</taxon>
        <taxon>Cucujiformia</taxon>
        <taxon>Chrysomeloidea</taxon>
        <taxon>Cerambycidae</taxon>
        <taxon>Lamiinae</taxon>
        <taxon>Acanthocinini</taxon>
        <taxon>Exocentrus</taxon>
    </lineage>
</organism>
<evidence type="ECO:0000256" key="1">
    <source>
        <dbReference type="SAM" id="Phobius"/>
    </source>
</evidence>
<proteinExistence type="predicted"/>
<comment type="caution">
    <text evidence="2">The sequence shown here is derived from an EMBL/GenBank/DDBJ whole genome shotgun (WGS) entry which is preliminary data.</text>
</comment>
<accession>A0AAV8WFX5</accession>
<dbReference type="Proteomes" id="UP001159042">
    <property type="component" value="Unassembled WGS sequence"/>
</dbReference>